<organism evidence="1 2">
    <name type="scientific">Pyricularia grisea</name>
    <name type="common">Crabgrass-specific blast fungus</name>
    <name type="synonym">Magnaporthe grisea</name>
    <dbReference type="NCBI Taxonomy" id="148305"/>
    <lineage>
        <taxon>Eukaryota</taxon>
        <taxon>Fungi</taxon>
        <taxon>Dikarya</taxon>
        <taxon>Ascomycota</taxon>
        <taxon>Pezizomycotina</taxon>
        <taxon>Sordariomycetes</taxon>
        <taxon>Sordariomycetidae</taxon>
        <taxon>Magnaporthales</taxon>
        <taxon>Pyriculariaceae</taxon>
        <taxon>Pyricularia</taxon>
    </lineage>
</organism>
<proteinExistence type="predicted"/>
<dbReference type="GeneID" id="41957648"/>
<dbReference type="AlphaFoldDB" id="A0A6P8BEI8"/>
<reference evidence="2" key="3">
    <citation type="submission" date="2025-08" db="UniProtKB">
        <authorList>
            <consortium name="RefSeq"/>
        </authorList>
    </citation>
    <scope>IDENTIFICATION</scope>
    <source>
        <strain evidence="2">NI907</strain>
    </source>
</reference>
<evidence type="ECO:0000313" key="2">
    <source>
        <dbReference type="RefSeq" id="XP_030985469.1"/>
    </source>
</evidence>
<sequence>MYRLDCFYPEEENPGTVGQYGQIGFPPMTVPRSTILPPDLVIHDRETRSETEMADIIFRRMSCLDFELPLPTSPQPF</sequence>
<keyword evidence="1" id="KW-1185">Reference proteome</keyword>
<evidence type="ECO:0000313" key="1">
    <source>
        <dbReference type="Proteomes" id="UP000515153"/>
    </source>
</evidence>
<protein>
    <submittedName>
        <fullName evidence="2">Uncharacterized protein</fullName>
    </submittedName>
</protein>
<dbReference type="RefSeq" id="XP_030985469.1">
    <property type="nucleotide sequence ID" value="XM_031122737.1"/>
</dbReference>
<reference evidence="2" key="1">
    <citation type="journal article" date="2019" name="Mol. Biol. Evol.">
        <title>Blast fungal genomes show frequent chromosomal changes, gene gains and losses, and effector gene turnover.</title>
        <authorList>
            <person name="Gomez Luciano L.B."/>
            <person name="Jason Tsai I."/>
            <person name="Chuma I."/>
            <person name="Tosa Y."/>
            <person name="Chen Y.H."/>
            <person name="Li J.Y."/>
            <person name="Li M.Y."/>
            <person name="Jade Lu M.Y."/>
            <person name="Nakayashiki H."/>
            <person name="Li W.H."/>
        </authorList>
    </citation>
    <scope>NUCLEOTIDE SEQUENCE</scope>
    <source>
        <strain evidence="2">NI907</strain>
    </source>
</reference>
<dbReference type="KEGG" id="pgri:PgNI_02676"/>
<name>A0A6P8BEI8_PYRGI</name>
<dbReference type="Proteomes" id="UP000515153">
    <property type="component" value="Unplaced"/>
</dbReference>
<reference evidence="2" key="2">
    <citation type="submission" date="2019-10" db="EMBL/GenBank/DDBJ databases">
        <authorList>
            <consortium name="NCBI Genome Project"/>
        </authorList>
    </citation>
    <scope>NUCLEOTIDE SEQUENCE</scope>
    <source>
        <strain evidence="2">NI907</strain>
    </source>
</reference>
<accession>A0A6P8BEI8</accession>
<gene>
    <name evidence="2" type="ORF">PgNI_02676</name>
</gene>